<name>A0A2R8ANL2_9RHOB</name>
<dbReference type="RefSeq" id="WP_108884296.1">
    <property type="nucleotide sequence ID" value="NZ_OMOJ01000001.1"/>
</dbReference>
<proteinExistence type="predicted"/>
<dbReference type="PROSITE" id="PS50851">
    <property type="entry name" value="CHEW"/>
    <property type="match status" value="1"/>
</dbReference>
<accession>A0A2R8ANL2</accession>
<dbReference type="InterPro" id="IPR002545">
    <property type="entry name" value="CheW-lke_dom"/>
</dbReference>
<dbReference type="Proteomes" id="UP000244904">
    <property type="component" value="Unassembled WGS sequence"/>
</dbReference>
<dbReference type="OrthoDB" id="3291462at2"/>
<keyword evidence="3" id="KW-1185">Reference proteome</keyword>
<evidence type="ECO:0000313" key="3">
    <source>
        <dbReference type="Proteomes" id="UP000244904"/>
    </source>
</evidence>
<dbReference type="Gene3D" id="2.30.30.40">
    <property type="entry name" value="SH3 Domains"/>
    <property type="match status" value="1"/>
</dbReference>
<dbReference type="SUPFAM" id="SSF50341">
    <property type="entry name" value="CheW-like"/>
    <property type="match status" value="1"/>
</dbReference>
<dbReference type="Pfam" id="PF01584">
    <property type="entry name" value="CheW"/>
    <property type="match status" value="1"/>
</dbReference>
<evidence type="ECO:0000259" key="1">
    <source>
        <dbReference type="PROSITE" id="PS50851"/>
    </source>
</evidence>
<dbReference type="InterPro" id="IPR036061">
    <property type="entry name" value="CheW-like_dom_sf"/>
</dbReference>
<gene>
    <name evidence="2" type="primary">cheW_2</name>
    <name evidence="2" type="ORF">PRI8871_00173</name>
</gene>
<dbReference type="EMBL" id="OMOJ01000001">
    <property type="protein sequence ID" value="SPF77590.1"/>
    <property type="molecule type" value="Genomic_DNA"/>
</dbReference>
<reference evidence="3" key="1">
    <citation type="submission" date="2018-03" db="EMBL/GenBank/DDBJ databases">
        <authorList>
            <person name="Rodrigo-Torres L."/>
            <person name="Arahal R. D."/>
            <person name="Lucena T."/>
        </authorList>
    </citation>
    <scope>NUCLEOTIDE SEQUENCE [LARGE SCALE GENOMIC DNA]</scope>
    <source>
        <strain evidence="3">CECT 8871</strain>
    </source>
</reference>
<dbReference type="GO" id="GO:0006935">
    <property type="term" value="P:chemotaxis"/>
    <property type="evidence" value="ECO:0007669"/>
    <property type="project" value="InterPro"/>
</dbReference>
<organism evidence="2 3">
    <name type="scientific">Pseudoprimorskyibacter insulae</name>
    <dbReference type="NCBI Taxonomy" id="1695997"/>
    <lineage>
        <taxon>Bacteria</taxon>
        <taxon>Pseudomonadati</taxon>
        <taxon>Pseudomonadota</taxon>
        <taxon>Alphaproteobacteria</taxon>
        <taxon>Rhodobacterales</taxon>
        <taxon>Paracoccaceae</taxon>
        <taxon>Pseudoprimorskyibacter</taxon>
    </lineage>
</organism>
<feature type="domain" description="CheW-like" evidence="1">
    <location>
        <begin position="6"/>
        <end position="151"/>
    </location>
</feature>
<dbReference type="SMART" id="SM00260">
    <property type="entry name" value="CheW"/>
    <property type="match status" value="1"/>
</dbReference>
<protein>
    <submittedName>
        <fullName evidence="2">Chemotaxis protein CheW</fullName>
    </submittedName>
</protein>
<dbReference type="Gene3D" id="2.40.50.180">
    <property type="entry name" value="CheA-289, Domain 4"/>
    <property type="match status" value="1"/>
</dbReference>
<dbReference type="GO" id="GO:0007165">
    <property type="term" value="P:signal transduction"/>
    <property type="evidence" value="ECO:0007669"/>
    <property type="project" value="InterPro"/>
</dbReference>
<dbReference type="GO" id="GO:0005829">
    <property type="term" value="C:cytosol"/>
    <property type="evidence" value="ECO:0007669"/>
    <property type="project" value="TreeGrafter"/>
</dbReference>
<dbReference type="PANTHER" id="PTHR22617:SF23">
    <property type="entry name" value="CHEMOTAXIS PROTEIN CHEW"/>
    <property type="match status" value="1"/>
</dbReference>
<dbReference type="InterPro" id="IPR039315">
    <property type="entry name" value="CheW"/>
</dbReference>
<dbReference type="PANTHER" id="PTHR22617">
    <property type="entry name" value="CHEMOTAXIS SENSOR HISTIDINE KINASE-RELATED"/>
    <property type="match status" value="1"/>
</dbReference>
<evidence type="ECO:0000313" key="2">
    <source>
        <dbReference type="EMBL" id="SPF77590.1"/>
    </source>
</evidence>
<sequence length="167" mass="18112">MTKTEDLTYLTFGLNDDRLAIPVGRVREILDARPASALPNAPAYVLGHIDLRGVPIPMIDLRRLLSMPTRADDLATRLVVIEVQPAGKPVIVAIRTDRVHEVARFDDDTVNPLGVEGLLNWDSRIVRGIGHIGGTAITLLDPDVLLKSDVVADLSCNPVTPDTEALP</sequence>
<dbReference type="AlphaFoldDB" id="A0A2R8ANL2"/>